<dbReference type="InterPro" id="IPR004761">
    <property type="entry name" value="Spore_GerAB"/>
</dbReference>
<comment type="subcellular location">
    <subcellularLocation>
        <location evidence="1">Membrane</location>
        <topology evidence="1">Multi-pass membrane protein</topology>
    </subcellularLocation>
</comment>
<comment type="similarity">
    <text evidence="2">Belongs to the amino acid-polyamine-organocation (APC) superfamily. Spore germination protein (SGP) (TC 2.A.3.9) family.</text>
</comment>
<keyword evidence="7 8" id="KW-0472">Membrane</keyword>
<dbReference type="Proteomes" id="UP000256977">
    <property type="component" value="Unassembled WGS sequence"/>
</dbReference>
<dbReference type="OrthoDB" id="2078716at2"/>
<organism evidence="9 10">
    <name type="scientific">Cohnella phaseoli</name>
    <dbReference type="NCBI Taxonomy" id="456490"/>
    <lineage>
        <taxon>Bacteria</taxon>
        <taxon>Bacillati</taxon>
        <taxon>Bacillota</taxon>
        <taxon>Bacilli</taxon>
        <taxon>Bacillales</taxon>
        <taxon>Paenibacillaceae</taxon>
        <taxon>Cohnella</taxon>
    </lineage>
</organism>
<dbReference type="PANTHER" id="PTHR34975">
    <property type="entry name" value="SPORE GERMINATION PROTEIN A2"/>
    <property type="match status" value="1"/>
</dbReference>
<dbReference type="GO" id="GO:0009847">
    <property type="term" value="P:spore germination"/>
    <property type="evidence" value="ECO:0007669"/>
    <property type="project" value="InterPro"/>
</dbReference>
<dbReference type="GO" id="GO:0016020">
    <property type="term" value="C:membrane"/>
    <property type="evidence" value="ECO:0007669"/>
    <property type="project" value="UniProtKB-SubCell"/>
</dbReference>
<dbReference type="Pfam" id="PF03845">
    <property type="entry name" value="Spore_permease"/>
    <property type="match status" value="1"/>
</dbReference>
<sequence>MNKQQISERQFFFIIFVSIASLTFFSVPSQLIPKVKQDLWLSMALGITIDVFVALLLYRLGLKYPNQSFVQYSRTILGPVGNLISVIVLLFFIAVCVTAIWIYSDLLSSSLLPDTPLIAFSSTLTLCSGWAAIKGIETIARLSQILGTIMLITSLILFATSMPDLELRNLLPQFENGVRPALMGAIYPGSWFGICILMGMLMPYLRHPRKTFRVKANAVFLGALVMTGYLLYSIAVLGIPMASQMENPIYVFTRVTQLIIFERIEVLTLLVFVSGSFITYATLYYSISQGCSELFRTKSHKIWVYALSPIFIVLPVLTATESFGQWPPYLDFWFPVIALSIEGGSVVLLYVASLFRKKKR</sequence>
<evidence type="ECO:0000256" key="4">
    <source>
        <dbReference type="ARBA" id="ARBA00022544"/>
    </source>
</evidence>
<feature type="transmembrane region" description="Helical" evidence="8">
    <location>
        <begin position="115"/>
        <end position="133"/>
    </location>
</feature>
<feature type="transmembrane region" description="Helical" evidence="8">
    <location>
        <begin position="12"/>
        <end position="33"/>
    </location>
</feature>
<keyword evidence="10" id="KW-1185">Reference proteome</keyword>
<feature type="transmembrane region" description="Helical" evidence="8">
    <location>
        <begin position="145"/>
        <end position="162"/>
    </location>
</feature>
<evidence type="ECO:0000256" key="6">
    <source>
        <dbReference type="ARBA" id="ARBA00022989"/>
    </source>
</evidence>
<dbReference type="AlphaFoldDB" id="A0A3D9JMU7"/>
<evidence type="ECO:0000256" key="5">
    <source>
        <dbReference type="ARBA" id="ARBA00022692"/>
    </source>
</evidence>
<evidence type="ECO:0000256" key="2">
    <source>
        <dbReference type="ARBA" id="ARBA00007998"/>
    </source>
</evidence>
<comment type="caution">
    <text evidence="9">The sequence shown here is derived from an EMBL/GenBank/DDBJ whole genome shotgun (WGS) entry which is preliminary data.</text>
</comment>
<dbReference type="Gene3D" id="1.20.1740.10">
    <property type="entry name" value="Amino acid/polyamine transporter I"/>
    <property type="match status" value="1"/>
</dbReference>
<keyword evidence="4" id="KW-0309">Germination</keyword>
<dbReference type="EMBL" id="QRDZ01000015">
    <property type="protein sequence ID" value="RED75392.1"/>
    <property type="molecule type" value="Genomic_DNA"/>
</dbReference>
<name>A0A3D9JMU7_9BACL</name>
<feature type="transmembrane region" description="Helical" evidence="8">
    <location>
        <begin position="332"/>
        <end position="355"/>
    </location>
</feature>
<evidence type="ECO:0000313" key="9">
    <source>
        <dbReference type="EMBL" id="RED75392.1"/>
    </source>
</evidence>
<feature type="transmembrane region" description="Helical" evidence="8">
    <location>
        <begin position="217"/>
        <end position="239"/>
    </location>
</feature>
<feature type="transmembrane region" description="Helical" evidence="8">
    <location>
        <begin position="259"/>
        <end position="281"/>
    </location>
</feature>
<protein>
    <submittedName>
        <fullName evidence="9">Spore germination protein (Amino acid permease)</fullName>
    </submittedName>
</protein>
<gene>
    <name evidence="9" type="ORF">DFP98_1157</name>
</gene>
<feature type="transmembrane region" description="Helical" evidence="8">
    <location>
        <begin position="39"/>
        <end position="60"/>
    </location>
</feature>
<dbReference type="PANTHER" id="PTHR34975:SF2">
    <property type="entry name" value="SPORE GERMINATION PROTEIN A2"/>
    <property type="match status" value="1"/>
</dbReference>
<feature type="transmembrane region" description="Helical" evidence="8">
    <location>
        <begin position="302"/>
        <end position="320"/>
    </location>
</feature>
<proteinExistence type="inferred from homology"/>
<evidence type="ECO:0000256" key="1">
    <source>
        <dbReference type="ARBA" id="ARBA00004141"/>
    </source>
</evidence>
<keyword evidence="5 8" id="KW-0812">Transmembrane</keyword>
<feature type="transmembrane region" description="Helical" evidence="8">
    <location>
        <begin position="80"/>
        <end position="103"/>
    </location>
</feature>
<keyword evidence="6 8" id="KW-1133">Transmembrane helix</keyword>
<dbReference type="RefSeq" id="WP_116062130.1">
    <property type="nucleotide sequence ID" value="NZ_QRDZ01000015.1"/>
</dbReference>
<evidence type="ECO:0000313" key="10">
    <source>
        <dbReference type="Proteomes" id="UP000256977"/>
    </source>
</evidence>
<reference evidence="9 10" key="1">
    <citation type="submission" date="2018-07" db="EMBL/GenBank/DDBJ databases">
        <title>Genomic Encyclopedia of Type Strains, Phase III (KMG-III): the genomes of soil and plant-associated and newly described type strains.</title>
        <authorList>
            <person name="Whitman W."/>
        </authorList>
    </citation>
    <scope>NUCLEOTIDE SEQUENCE [LARGE SCALE GENOMIC DNA]</scope>
    <source>
        <strain evidence="9 10">CECT 7287</strain>
    </source>
</reference>
<keyword evidence="3" id="KW-0813">Transport</keyword>
<evidence type="ECO:0000256" key="7">
    <source>
        <dbReference type="ARBA" id="ARBA00023136"/>
    </source>
</evidence>
<evidence type="ECO:0000256" key="8">
    <source>
        <dbReference type="SAM" id="Phobius"/>
    </source>
</evidence>
<accession>A0A3D9JMU7</accession>
<evidence type="ECO:0000256" key="3">
    <source>
        <dbReference type="ARBA" id="ARBA00022448"/>
    </source>
</evidence>
<feature type="transmembrane region" description="Helical" evidence="8">
    <location>
        <begin position="182"/>
        <end position="205"/>
    </location>
</feature>
<dbReference type="NCBIfam" id="TIGR00912">
    <property type="entry name" value="2A0309"/>
    <property type="match status" value="1"/>
</dbReference>